<reference evidence="2" key="2">
    <citation type="journal article" date="2023" name="Commun. Biol.">
        <title>Intrasexual cuticular hydrocarbon dimorphism in a wasp sheds light on hydrocarbon biosynthesis genes in Hymenoptera.</title>
        <authorList>
            <person name="Moris V.C."/>
            <person name="Podsiadlowski L."/>
            <person name="Martin S."/>
            <person name="Oeyen J.P."/>
            <person name="Donath A."/>
            <person name="Petersen M."/>
            <person name="Wilbrandt J."/>
            <person name="Misof B."/>
            <person name="Liedtke D."/>
            <person name="Thamm M."/>
            <person name="Scheiner R."/>
            <person name="Schmitt T."/>
            <person name="Niehuis O."/>
        </authorList>
    </citation>
    <scope>NUCLEOTIDE SEQUENCE</scope>
    <source>
        <strain evidence="2">GBR_01_08_01A</strain>
    </source>
</reference>
<feature type="non-terminal residue" evidence="2">
    <location>
        <position position="119"/>
    </location>
</feature>
<keyword evidence="3" id="KW-1185">Reference proteome</keyword>
<proteinExistence type="predicted"/>
<gene>
    <name evidence="2" type="ORF">KPH14_013056</name>
</gene>
<organism evidence="2 3">
    <name type="scientific">Odynerus spinipes</name>
    <dbReference type="NCBI Taxonomy" id="1348599"/>
    <lineage>
        <taxon>Eukaryota</taxon>
        <taxon>Metazoa</taxon>
        <taxon>Ecdysozoa</taxon>
        <taxon>Arthropoda</taxon>
        <taxon>Hexapoda</taxon>
        <taxon>Insecta</taxon>
        <taxon>Pterygota</taxon>
        <taxon>Neoptera</taxon>
        <taxon>Endopterygota</taxon>
        <taxon>Hymenoptera</taxon>
        <taxon>Apocrita</taxon>
        <taxon>Aculeata</taxon>
        <taxon>Vespoidea</taxon>
        <taxon>Vespidae</taxon>
        <taxon>Eumeninae</taxon>
        <taxon>Odynerus</taxon>
    </lineage>
</organism>
<evidence type="ECO:0000313" key="3">
    <source>
        <dbReference type="Proteomes" id="UP001258017"/>
    </source>
</evidence>
<name>A0AAD9R7S9_9HYME</name>
<dbReference type="Proteomes" id="UP001258017">
    <property type="component" value="Unassembled WGS sequence"/>
</dbReference>
<sequence>STDCTPECVQKNIGELDETQVGSPDSSDKNETPIPNADNETSDTVLGLMTELDISLIDNGRGLKAVGIPEKTTSTSIEENEKIERRVSSNEMIVQEFELVNSSNETPTEVPADEFSTQV</sequence>
<comment type="caution">
    <text evidence="2">The sequence shown here is derived from an EMBL/GenBank/DDBJ whole genome shotgun (WGS) entry which is preliminary data.</text>
</comment>
<feature type="region of interest" description="Disordered" evidence="1">
    <location>
        <begin position="100"/>
        <end position="119"/>
    </location>
</feature>
<evidence type="ECO:0000313" key="2">
    <source>
        <dbReference type="EMBL" id="KAK2574693.1"/>
    </source>
</evidence>
<reference evidence="2" key="1">
    <citation type="submission" date="2021-08" db="EMBL/GenBank/DDBJ databases">
        <authorList>
            <person name="Misof B."/>
            <person name="Oliver O."/>
            <person name="Podsiadlowski L."/>
            <person name="Donath A."/>
            <person name="Peters R."/>
            <person name="Mayer C."/>
            <person name="Rust J."/>
            <person name="Gunkel S."/>
            <person name="Lesny P."/>
            <person name="Martin S."/>
            <person name="Oeyen J.P."/>
            <person name="Petersen M."/>
            <person name="Panagiotis P."/>
            <person name="Wilbrandt J."/>
            <person name="Tanja T."/>
        </authorList>
    </citation>
    <scope>NUCLEOTIDE SEQUENCE</scope>
    <source>
        <strain evidence="2">GBR_01_08_01A</strain>
        <tissue evidence="2">Thorax + abdomen</tissue>
    </source>
</reference>
<feature type="non-terminal residue" evidence="2">
    <location>
        <position position="1"/>
    </location>
</feature>
<accession>A0AAD9R7S9</accession>
<dbReference type="AlphaFoldDB" id="A0AAD9R7S9"/>
<evidence type="ECO:0000256" key="1">
    <source>
        <dbReference type="SAM" id="MobiDB-lite"/>
    </source>
</evidence>
<dbReference type="EMBL" id="JAIFRP010005244">
    <property type="protein sequence ID" value="KAK2574693.1"/>
    <property type="molecule type" value="Genomic_DNA"/>
</dbReference>
<feature type="region of interest" description="Disordered" evidence="1">
    <location>
        <begin position="1"/>
        <end position="42"/>
    </location>
</feature>
<protein>
    <submittedName>
        <fullName evidence="2">Uncharacterized protein</fullName>
    </submittedName>
</protein>